<sequence length="552" mass="63573">MSLVEPSIMFFDENIEKIESVILNLDQCTTQSLGFIGSLFGNNCNLISDLKLDLWFSRKIKFEKIDVKFISKFEKLQNLSMVLVHANECVDLIFDELERGKFNELKKFELAIRCTTLLSPQILRLANILEQMKTLKHLTLEILHVQPSQKAMNTLIESLYYIPFLNLRVKLNAQFTMEPLRNLSGKCRELSMKIENGGATQEIYLDQVKNLAKLEIDSLPNSRAMLNSYMKELIIGDYASNLQQLLKNDFLLGNTFDNLKRLELIHVGNVLDAPNVFPSLEYVHCSNCSFRSSIEFFSNSRKLKSLVLKFCVFETRSTTELRCKELEELDITTSGTCTKFLDIPALRGLKLKKLTIFPVTTFLAYSNFVSNASQTLVDLSAIEEMSSLEYLNLGEYYDKFSFDKLTNLKYLEIRDVRSEGILSFCTNDHLLHNCIIHFENTYVRDIFPTYSENGIAKVDKSIHRLIISKLKGLGCHVKGVKFVIISTKYIYVSFHVQSKKQLVYSFPSFILISRKQPYSILASGRSFEKKQEKFEDSWDIPPNVDQNKCDIQ</sequence>
<dbReference type="InParanoid" id="D2VVM2"/>
<keyword evidence="2" id="KW-1185">Reference proteome</keyword>
<dbReference type="AlphaFoldDB" id="D2VVM2"/>
<dbReference type="KEGG" id="ngr:NAEGRDRAFT_73068"/>
<dbReference type="InterPro" id="IPR032675">
    <property type="entry name" value="LRR_dom_sf"/>
</dbReference>
<dbReference type="EMBL" id="GG738902">
    <property type="protein sequence ID" value="EFC39065.1"/>
    <property type="molecule type" value="Genomic_DNA"/>
</dbReference>
<proteinExistence type="predicted"/>
<dbReference type="Proteomes" id="UP000006671">
    <property type="component" value="Unassembled WGS sequence"/>
</dbReference>
<evidence type="ECO:0000313" key="1">
    <source>
        <dbReference type="EMBL" id="EFC39065.1"/>
    </source>
</evidence>
<dbReference type="Gene3D" id="3.80.10.10">
    <property type="entry name" value="Ribonuclease Inhibitor"/>
    <property type="match status" value="1"/>
</dbReference>
<dbReference type="SUPFAM" id="SSF52058">
    <property type="entry name" value="L domain-like"/>
    <property type="match status" value="1"/>
</dbReference>
<dbReference type="VEuPathDB" id="AmoebaDB:NAEGRDRAFT_73068"/>
<accession>D2VVM2</accession>
<name>D2VVM2_NAEGR</name>
<reference evidence="1 2" key="1">
    <citation type="journal article" date="2010" name="Cell">
        <title>The genome of Naegleria gruberi illuminates early eukaryotic versatility.</title>
        <authorList>
            <person name="Fritz-Laylin L.K."/>
            <person name="Prochnik S.E."/>
            <person name="Ginger M.L."/>
            <person name="Dacks J.B."/>
            <person name="Carpenter M.L."/>
            <person name="Field M.C."/>
            <person name="Kuo A."/>
            <person name="Paredez A."/>
            <person name="Chapman J."/>
            <person name="Pham J."/>
            <person name="Shu S."/>
            <person name="Neupane R."/>
            <person name="Cipriano M."/>
            <person name="Mancuso J."/>
            <person name="Tu H."/>
            <person name="Salamov A."/>
            <person name="Lindquist E."/>
            <person name="Shapiro H."/>
            <person name="Lucas S."/>
            <person name="Grigoriev I.V."/>
            <person name="Cande W.Z."/>
            <person name="Fulton C."/>
            <person name="Rokhsar D.S."/>
            <person name="Dawson S.C."/>
        </authorList>
    </citation>
    <scope>NUCLEOTIDE SEQUENCE [LARGE SCALE GENOMIC DNA]</scope>
    <source>
        <strain evidence="1 2">NEG-M</strain>
    </source>
</reference>
<evidence type="ECO:0000313" key="2">
    <source>
        <dbReference type="Proteomes" id="UP000006671"/>
    </source>
</evidence>
<dbReference type="GeneID" id="8854034"/>
<protein>
    <submittedName>
        <fullName evidence="1">Predicted protein</fullName>
    </submittedName>
</protein>
<organism evidence="2">
    <name type="scientific">Naegleria gruberi</name>
    <name type="common">Amoeba</name>
    <dbReference type="NCBI Taxonomy" id="5762"/>
    <lineage>
        <taxon>Eukaryota</taxon>
        <taxon>Discoba</taxon>
        <taxon>Heterolobosea</taxon>
        <taxon>Tetramitia</taxon>
        <taxon>Eutetramitia</taxon>
        <taxon>Vahlkampfiidae</taxon>
        <taxon>Naegleria</taxon>
    </lineage>
</organism>
<dbReference type="RefSeq" id="XP_002671809.1">
    <property type="nucleotide sequence ID" value="XM_002671763.1"/>
</dbReference>
<gene>
    <name evidence="1" type="ORF">NAEGRDRAFT_73068</name>
</gene>